<dbReference type="InterPro" id="IPR019019">
    <property type="entry name" value="H-type_lectin_domain"/>
</dbReference>
<dbReference type="Pfam" id="PF09458">
    <property type="entry name" value="H_lectin"/>
    <property type="match status" value="1"/>
</dbReference>
<dbReference type="EMBL" id="JBHRSK010000017">
    <property type="protein sequence ID" value="MFC2970085.1"/>
    <property type="molecule type" value="Genomic_DNA"/>
</dbReference>
<dbReference type="RefSeq" id="WP_377834847.1">
    <property type="nucleotide sequence ID" value="NZ_JBHRSK010000017.1"/>
</dbReference>
<proteinExistence type="predicted"/>
<comment type="caution">
    <text evidence="2">The sequence shown here is derived from an EMBL/GenBank/DDBJ whole genome shotgun (WGS) entry which is preliminary data.</text>
</comment>
<feature type="domain" description="H-type lectin" evidence="1">
    <location>
        <begin position="41"/>
        <end position="104"/>
    </location>
</feature>
<organism evidence="2 3">
    <name type="scientific">Acidimangrovimonas pyrenivorans</name>
    <dbReference type="NCBI Taxonomy" id="2030798"/>
    <lineage>
        <taxon>Bacteria</taxon>
        <taxon>Pseudomonadati</taxon>
        <taxon>Pseudomonadota</taxon>
        <taxon>Alphaproteobacteria</taxon>
        <taxon>Rhodobacterales</taxon>
        <taxon>Paracoccaceae</taxon>
        <taxon>Acidimangrovimonas</taxon>
    </lineage>
</organism>
<dbReference type="InterPro" id="IPR037221">
    <property type="entry name" value="H-type_lectin_dom_sf"/>
</dbReference>
<sequence>MKRIRGDMLGIDQGSTLVFSDFEDGGEMWTGSGPRERRCAVRFSEPFQAPPAVSVGVSLWDVDSSSNLRADIAAEAVTCDGFEIVFHCWGDTRVARIRADWTAIGALKDDDLWQL</sequence>
<evidence type="ECO:0000313" key="3">
    <source>
        <dbReference type="Proteomes" id="UP001595443"/>
    </source>
</evidence>
<gene>
    <name evidence="2" type="ORF">ACFOES_18460</name>
</gene>
<keyword evidence="3" id="KW-1185">Reference proteome</keyword>
<evidence type="ECO:0000259" key="1">
    <source>
        <dbReference type="Pfam" id="PF09458"/>
    </source>
</evidence>
<dbReference type="InterPro" id="IPR052487">
    <property type="entry name" value="Galactose-binding_lectin"/>
</dbReference>
<reference evidence="3" key="1">
    <citation type="journal article" date="2019" name="Int. J. Syst. Evol. Microbiol.">
        <title>The Global Catalogue of Microorganisms (GCM) 10K type strain sequencing project: providing services to taxonomists for standard genome sequencing and annotation.</title>
        <authorList>
            <consortium name="The Broad Institute Genomics Platform"/>
            <consortium name="The Broad Institute Genome Sequencing Center for Infectious Disease"/>
            <person name="Wu L."/>
            <person name="Ma J."/>
        </authorList>
    </citation>
    <scope>NUCLEOTIDE SEQUENCE [LARGE SCALE GENOMIC DNA]</scope>
    <source>
        <strain evidence="3">KCTC 62192</strain>
    </source>
</reference>
<evidence type="ECO:0000313" key="2">
    <source>
        <dbReference type="EMBL" id="MFC2970085.1"/>
    </source>
</evidence>
<accession>A0ABV7ALE9</accession>
<dbReference type="Gene3D" id="2.60.40.2080">
    <property type="match status" value="1"/>
</dbReference>
<dbReference type="SUPFAM" id="SSF141086">
    <property type="entry name" value="Agglutinin HPA-like"/>
    <property type="match status" value="1"/>
</dbReference>
<name>A0ABV7ALE9_9RHOB</name>
<protein>
    <submittedName>
        <fullName evidence="2">H-type lectin domain-containing protein</fullName>
    </submittedName>
</protein>
<dbReference type="Proteomes" id="UP001595443">
    <property type="component" value="Unassembled WGS sequence"/>
</dbReference>
<dbReference type="PANTHER" id="PTHR46938">
    <property type="entry name" value="DISCOIDIN-1 SUBUNIT A-RELATED-RELATED"/>
    <property type="match status" value="1"/>
</dbReference>